<dbReference type="PhylomeDB" id="E9B5Q5"/>
<organism evidence="1 2">
    <name type="scientific">Leishmania mexicana (strain MHOM/GT/2001/U1103)</name>
    <dbReference type="NCBI Taxonomy" id="929439"/>
    <lineage>
        <taxon>Eukaryota</taxon>
        <taxon>Discoba</taxon>
        <taxon>Euglenozoa</taxon>
        <taxon>Kinetoplastea</taxon>
        <taxon>Metakinetoplastina</taxon>
        <taxon>Trypanosomatida</taxon>
        <taxon>Trypanosomatidae</taxon>
        <taxon>Leishmaniinae</taxon>
        <taxon>Leishmania</taxon>
    </lineage>
</organism>
<dbReference type="VEuPathDB" id="TriTrypDB:LmxM.34.0170"/>
<name>E9B5Q5_LEIMU</name>
<accession>E9B5Q5</accession>
<proteinExistence type="predicted"/>
<evidence type="ECO:0000313" key="1">
    <source>
        <dbReference type="EMBL" id="CBZ30575.1"/>
    </source>
</evidence>
<dbReference type="RefSeq" id="XP_003879022.1">
    <property type="nucleotide sequence ID" value="XM_003878973.1"/>
</dbReference>
<dbReference type="GeneID" id="13452629"/>
<sequence length="332" mass="37757">MNSPEYAAKCDELDGLLKRYCDHKKQQTKSLQEQLKEEVSTNVELRKYIAFLEGKLQAEGENAKQSARLLDDRKKDVKAALMERERHLDSLAAELESRLRVVEQRERECAQFSTALEERDRQHWADVKSFQRIKALFEAGLVASKKTVRAVLQHSRFTEDSPTELLEVVPGPDRLLLARGCDLGLKTRCMEHVLLFEGDEYAARVDLLAAEIEEREGLLCSFFGTSATHLNRLLAEQQERERQLLRAEDLLCLQQVDLAGRMRKAMDLQRDSCAHAAMQRKVLALQCRRVLRSVGDVVGSFSGLDVEAVMLELESRIQGILQVPSSDASNEY</sequence>
<dbReference type="EMBL" id="FR799587">
    <property type="protein sequence ID" value="CBZ30575.1"/>
    <property type="molecule type" value="Genomic_DNA"/>
</dbReference>
<dbReference type="OrthoDB" id="262497at2759"/>
<dbReference type="OMA" id="HSRYTED"/>
<dbReference type="KEGG" id="lmi:LMXM_34_0170"/>
<reference evidence="1 2" key="1">
    <citation type="journal article" date="2011" name="Genome Res.">
        <title>Chromosome and gene copy number variation allow major structural change between species and strains of Leishmania.</title>
        <authorList>
            <person name="Rogers M.B."/>
            <person name="Hilley J.D."/>
            <person name="Dickens N.J."/>
            <person name="Wilkes J."/>
            <person name="Bates P.A."/>
            <person name="Depledge D.P."/>
            <person name="Harris D."/>
            <person name="Her Y."/>
            <person name="Herzyk P."/>
            <person name="Imamura H."/>
            <person name="Otto T.D."/>
            <person name="Sanders M."/>
            <person name="Seeger K."/>
            <person name="Dujardin J.C."/>
            <person name="Berriman M."/>
            <person name="Smith D.F."/>
            <person name="Hertz-Fowler C."/>
            <person name="Mottram J.C."/>
        </authorList>
    </citation>
    <scope>NUCLEOTIDE SEQUENCE [LARGE SCALE GENOMIC DNA]</scope>
    <source>
        <strain evidence="1 2">MHOM/GT/2001/U1103</strain>
    </source>
</reference>
<dbReference type="Proteomes" id="UP000007259">
    <property type="component" value="Chromosome 34"/>
</dbReference>
<protein>
    <submittedName>
        <fullName evidence="1">Uncharacterized protein</fullName>
    </submittedName>
</protein>
<evidence type="ECO:0000313" key="2">
    <source>
        <dbReference type="Proteomes" id="UP000007259"/>
    </source>
</evidence>
<keyword evidence="2" id="KW-1185">Reference proteome</keyword>
<gene>
    <name evidence="1" type="ORF">LMXM_34_0170</name>
</gene>
<dbReference type="AlphaFoldDB" id="E9B5Q5"/>